<dbReference type="EMBL" id="JAKUMG010000028">
    <property type="protein sequence ID" value="MDI4671558.1"/>
    <property type="molecule type" value="Genomic_DNA"/>
</dbReference>
<dbReference type="CDD" id="cd06225">
    <property type="entry name" value="HAMP"/>
    <property type="match status" value="1"/>
</dbReference>
<feature type="modified residue" description="4-aspartylphosphate" evidence="8">
    <location>
        <position position="678"/>
    </location>
</feature>
<dbReference type="Gene3D" id="3.40.50.2300">
    <property type="match status" value="1"/>
</dbReference>
<keyword evidence="9" id="KW-0472">Membrane</keyword>
<feature type="domain" description="Response regulatory" evidence="11">
    <location>
        <begin position="628"/>
        <end position="745"/>
    </location>
</feature>
<keyword evidence="9" id="KW-0812">Transmembrane</keyword>
<dbReference type="PANTHER" id="PTHR45339">
    <property type="entry name" value="HYBRID SIGNAL TRANSDUCTION HISTIDINE KINASE J"/>
    <property type="match status" value="1"/>
</dbReference>
<protein>
    <recommendedName>
        <fullName evidence="3">histidine kinase</fullName>
        <ecNumber evidence="3">2.7.13.3</ecNumber>
    </recommendedName>
</protein>
<evidence type="ECO:0000256" key="1">
    <source>
        <dbReference type="ARBA" id="ARBA00000085"/>
    </source>
</evidence>
<dbReference type="SMART" id="SM00387">
    <property type="entry name" value="HATPase_c"/>
    <property type="match status" value="1"/>
</dbReference>
<dbReference type="RefSeq" id="WP_175083573.1">
    <property type="nucleotide sequence ID" value="NZ_JAKUMG010000028.1"/>
</dbReference>
<evidence type="ECO:0000256" key="3">
    <source>
        <dbReference type="ARBA" id="ARBA00012438"/>
    </source>
</evidence>
<evidence type="ECO:0000256" key="2">
    <source>
        <dbReference type="ARBA" id="ARBA00004370"/>
    </source>
</evidence>
<dbReference type="CDD" id="cd17546">
    <property type="entry name" value="REC_hyHK_CKI1_RcsC-like"/>
    <property type="match status" value="1"/>
</dbReference>
<dbReference type="InterPro" id="IPR004358">
    <property type="entry name" value="Sig_transdc_His_kin-like_C"/>
</dbReference>
<dbReference type="Pfam" id="PF00672">
    <property type="entry name" value="HAMP"/>
    <property type="match status" value="1"/>
</dbReference>
<dbReference type="PANTHER" id="PTHR45339:SF1">
    <property type="entry name" value="HYBRID SIGNAL TRANSDUCTION HISTIDINE KINASE J"/>
    <property type="match status" value="1"/>
</dbReference>
<keyword evidence="9" id="KW-1133">Transmembrane helix</keyword>
<evidence type="ECO:0000256" key="7">
    <source>
        <dbReference type="ARBA" id="ARBA00023012"/>
    </source>
</evidence>
<keyword evidence="5" id="KW-0808">Transferase</keyword>
<dbReference type="InterPro" id="IPR005467">
    <property type="entry name" value="His_kinase_dom"/>
</dbReference>
<feature type="domain" description="HAMP" evidence="12">
    <location>
        <begin position="308"/>
        <end position="361"/>
    </location>
</feature>
<dbReference type="InterPro" id="IPR003660">
    <property type="entry name" value="HAMP_dom"/>
</dbReference>
<dbReference type="InterPro" id="IPR032255">
    <property type="entry name" value="HBM"/>
</dbReference>
<dbReference type="PROSITE" id="PS50885">
    <property type="entry name" value="HAMP"/>
    <property type="match status" value="1"/>
</dbReference>
<keyword evidence="13" id="KW-0067">ATP-binding</keyword>
<organism evidence="13 14">
    <name type="scientific">Pseudoalteromonas shioyasakiensis</name>
    <dbReference type="NCBI Taxonomy" id="1190813"/>
    <lineage>
        <taxon>Bacteria</taxon>
        <taxon>Pseudomonadati</taxon>
        <taxon>Pseudomonadota</taxon>
        <taxon>Gammaproteobacteria</taxon>
        <taxon>Alteromonadales</taxon>
        <taxon>Pseudoalteromonadaceae</taxon>
        <taxon>Pseudoalteromonas</taxon>
    </lineage>
</organism>
<dbReference type="PROSITE" id="PS50110">
    <property type="entry name" value="RESPONSE_REGULATORY"/>
    <property type="match status" value="1"/>
</dbReference>
<dbReference type="GO" id="GO:0005524">
    <property type="term" value="F:ATP binding"/>
    <property type="evidence" value="ECO:0007669"/>
    <property type="project" value="UniProtKB-KW"/>
</dbReference>
<dbReference type="Proteomes" id="UP001156974">
    <property type="component" value="Unassembled WGS sequence"/>
</dbReference>
<comment type="catalytic activity">
    <reaction evidence="1">
        <text>ATP + protein L-histidine = ADP + protein N-phospho-L-histidine.</text>
        <dbReference type="EC" id="2.7.13.3"/>
    </reaction>
</comment>
<reference evidence="13 14" key="1">
    <citation type="submission" date="2022-02" db="EMBL/GenBank/DDBJ databases">
        <title>Genome analysis of Beneficial Microorganisms for Coral consortium from Pocillopora damicornis.</title>
        <authorList>
            <person name="Rosado P.M."/>
            <person name="Cardoso P.M."/>
            <person name="Rosado J.G."/>
            <person name="Schultz J."/>
            <person name="Rocha U."/>
            <person name="Costa T.K."/>
            <person name="Peixoto R.S."/>
        </authorList>
    </citation>
    <scope>NUCLEOTIDE SEQUENCE [LARGE SCALE GENOMIC DNA]</scope>
    <source>
        <strain evidence="13 14">BMC5</strain>
    </source>
</reference>
<evidence type="ECO:0000313" key="14">
    <source>
        <dbReference type="Proteomes" id="UP001156974"/>
    </source>
</evidence>
<evidence type="ECO:0000256" key="8">
    <source>
        <dbReference type="PROSITE-ProRule" id="PRU00169"/>
    </source>
</evidence>
<accession>A0ABT6U924</accession>
<feature type="transmembrane region" description="Helical" evidence="9">
    <location>
        <begin position="287"/>
        <end position="308"/>
    </location>
</feature>
<dbReference type="PROSITE" id="PS50109">
    <property type="entry name" value="HIS_KIN"/>
    <property type="match status" value="1"/>
</dbReference>
<dbReference type="PRINTS" id="PR00344">
    <property type="entry name" value="BCTRLSENSOR"/>
</dbReference>
<evidence type="ECO:0000256" key="9">
    <source>
        <dbReference type="SAM" id="Phobius"/>
    </source>
</evidence>
<comment type="subcellular location">
    <subcellularLocation>
        <location evidence="2">Membrane</location>
    </subcellularLocation>
</comment>
<evidence type="ECO:0000256" key="5">
    <source>
        <dbReference type="ARBA" id="ARBA00022679"/>
    </source>
</evidence>
<dbReference type="SUPFAM" id="SSF52172">
    <property type="entry name" value="CheY-like"/>
    <property type="match status" value="1"/>
</dbReference>
<evidence type="ECO:0000259" key="11">
    <source>
        <dbReference type="PROSITE" id="PS50110"/>
    </source>
</evidence>
<feature type="domain" description="Histidine kinase" evidence="10">
    <location>
        <begin position="379"/>
        <end position="601"/>
    </location>
</feature>
<dbReference type="CDD" id="cd00082">
    <property type="entry name" value="HisKA"/>
    <property type="match status" value="1"/>
</dbReference>
<dbReference type="Gene3D" id="6.10.340.10">
    <property type="match status" value="1"/>
</dbReference>
<dbReference type="SUPFAM" id="SSF55874">
    <property type="entry name" value="ATPase domain of HSP90 chaperone/DNA topoisomerase II/histidine kinase"/>
    <property type="match status" value="1"/>
</dbReference>
<evidence type="ECO:0000259" key="10">
    <source>
        <dbReference type="PROSITE" id="PS50109"/>
    </source>
</evidence>
<keyword evidence="7" id="KW-0902">Two-component regulatory system</keyword>
<evidence type="ECO:0000256" key="4">
    <source>
        <dbReference type="ARBA" id="ARBA00022553"/>
    </source>
</evidence>
<proteinExistence type="predicted"/>
<dbReference type="InterPro" id="IPR003594">
    <property type="entry name" value="HATPase_dom"/>
</dbReference>
<comment type="caution">
    <text evidence="13">The sequence shown here is derived from an EMBL/GenBank/DDBJ whole genome shotgun (WGS) entry which is preliminary data.</text>
</comment>
<dbReference type="SMART" id="SM00388">
    <property type="entry name" value="HisKA"/>
    <property type="match status" value="1"/>
</dbReference>
<dbReference type="Gene3D" id="3.30.565.10">
    <property type="entry name" value="Histidine kinase-like ATPase, C-terminal domain"/>
    <property type="match status" value="1"/>
</dbReference>
<keyword evidence="6" id="KW-0418">Kinase</keyword>
<dbReference type="Pfam" id="PF00072">
    <property type="entry name" value="Response_reg"/>
    <property type="match status" value="1"/>
</dbReference>
<dbReference type="InterPro" id="IPR001789">
    <property type="entry name" value="Sig_transdc_resp-reg_receiver"/>
</dbReference>
<dbReference type="Pfam" id="PF00512">
    <property type="entry name" value="HisKA"/>
    <property type="match status" value="1"/>
</dbReference>
<keyword evidence="4 8" id="KW-0597">Phosphoprotein</keyword>
<dbReference type="InterPro" id="IPR036890">
    <property type="entry name" value="HATPase_C_sf"/>
</dbReference>
<evidence type="ECO:0000313" key="13">
    <source>
        <dbReference type="EMBL" id="MDI4671558.1"/>
    </source>
</evidence>
<dbReference type="Gene3D" id="1.10.287.130">
    <property type="match status" value="1"/>
</dbReference>
<dbReference type="SMART" id="SM00448">
    <property type="entry name" value="REC"/>
    <property type="match status" value="1"/>
</dbReference>
<keyword evidence="13" id="KW-0547">Nucleotide-binding</keyword>
<evidence type="ECO:0000256" key="6">
    <source>
        <dbReference type="ARBA" id="ARBA00022777"/>
    </source>
</evidence>
<dbReference type="CDD" id="cd16922">
    <property type="entry name" value="HATPase_EvgS-ArcB-TorS-like"/>
    <property type="match status" value="1"/>
</dbReference>
<sequence>MLSLLSKSLAAKMSLAMVLVLVAMSASYFIMNQRLKTIEDSFSNIGKISNYAVDILKINKDIVEMQRDISVYGASGSAPVFKKIMVNYDSIEKRLAEINVGKGAESIQIHLNGMTELVSRYGTNLKVLTLRFTQRNELIEKELPQIYLNAVVLLEDLKTKTTDTNGKLLVTEYLNLWHMLHRDAYQFLTKKDYAKRAEVEKILNSLSKNVADRSKFKNMIDLSNSYRHTFSKSVQANRNYLSLVNVVMAGDAIEFSTLANSLREDSLTQLKQIKRDAQTTVSMTESILNVLALMVVTYIVALSLFFHLQITRAIKRLTNSFTHFLDGDLEAPIYDLKRKDEIGILAKAANKFRELSKDLSEAKHSAEHTTKVKSEFLANMSHEIRTPMNGILGMARQMTRTTLTPEQSKMLQLIQSSGASLLVIINDILDLSKIEASKIELESEPVDLSYLLEELKHLFQEQADSKNIQLYISTTPEVEKLAFLADETRLKQVLINLLGNAVKFTERGSVSLTVNIQEIGLDEVKLTFNVSDTGIGIASEHLGTLFEAFSQADTSITRRFGGTGLGLTISNELLNLMEAPLKVESVLGEGSHFYFDLKAKRTLSSMDLGHKDVSLTTLKEEIDLSNINALVVEDNDINQIVIEAMLNEFNITSINMANNGQEAVEQCALGVFDIIFMDMQMPVLDGPQATLKIREISAFKHTPIIALTANVLSADKQRCFDAGMDDYIAKPLEYDALRSILLKWCRTNIERT</sequence>
<gene>
    <name evidence="13" type="ORF">MKZ47_21085</name>
</gene>
<keyword evidence="14" id="KW-1185">Reference proteome</keyword>
<dbReference type="InterPro" id="IPR011006">
    <property type="entry name" value="CheY-like_superfamily"/>
</dbReference>
<dbReference type="SUPFAM" id="SSF158472">
    <property type="entry name" value="HAMP domain-like"/>
    <property type="match status" value="1"/>
</dbReference>
<dbReference type="SUPFAM" id="SSF47384">
    <property type="entry name" value="Homodimeric domain of signal transducing histidine kinase"/>
    <property type="match status" value="1"/>
</dbReference>
<dbReference type="InterPro" id="IPR003661">
    <property type="entry name" value="HisK_dim/P_dom"/>
</dbReference>
<dbReference type="SMART" id="SM01358">
    <property type="entry name" value="HBM"/>
    <property type="match status" value="1"/>
</dbReference>
<name>A0ABT6U924_9GAMM</name>
<dbReference type="InterPro" id="IPR036097">
    <property type="entry name" value="HisK_dim/P_sf"/>
</dbReference>
<dbReference type="EC" id="2.7.13.3" evidence="3"/>
<dbReference type="Pfam" id="PF02518">
    <property type="entry name" value="HATPase_c"/>
    <property type="match status" value="1"/>
</dbReference>
<evidence type="ECO:0000259" key="12">
    <source>
        <dbReference type="PROSITE" id="PS50885"/>
    </source>
</evidence>